<evidence type="ECO:0000313" key="9">
    <source>
        <dbReference type="WBParaSite" id="TCLT_0000492301-mRNA-1"/>
    </source>
</evidence>
<dbReference type="InterPro" id="IPR008271">
    <property type="entry name" value="Ser/Thr_kinase_AS"/>
</dbReference>
<accession>A0A0N5CX22</accession>
<dbReference type="PROSITE" id="PS00107">
    <property type="entry name" value="PROTEIN_KINASE_ATP"/>
    <property type="match status" value="1"/>
</dbReference>
<dbReference type="Proteomes" id="UP000276776">
    <property type="component" value="Unassembled WGS sequence"/>
</dbReference>
<organism evidence="9">
    <name type="scientific">Thelazia callipaeda</name>
    <name type="common">Oriental eyeworm</name>
    <name type="synonym">Parasitic nematode</name>
    <dbReference type="NCBI Taxonomy" id="103827"/>
    <lineage>
        <taxon>Eukaryota</taxon>
        <taxon>Metazoa</taxon>
        <taxon>Ecdysozoa</taxon>
        <taxon>Nematoda</taxon>
        <taxon>Chromadorea</taxon>
        <taxon>Rhabditida</taxon>
        <taxon>Spirurina</taxon>
        <taxon>Spiruromorpha</taxon>
        <taxon>Thelazioidea</taxon>
        <taxon>Thelaziidae</taxon>
        <taxon>Thelazia</taxon>
    </lineage>
</organism>
<dbReference type="EMBL" id="UYYF01004310">
    <property type="protein sequence ID" value="VDN02093.1"/>
    <property type="molecule type" value="Genomic_DNA"/>
</dbReference>
<dbReference type="SMART" id="SM00220">
    <property type="entry name" value="S_TKc"/>
    <property type="match status" value="1"/>
</dbReference>
<reference evidence="9" key="1">
    <citation type="submission" date="2017-02" db="UniProtKB">
        <authorList>
            <consortium name="WormBaseParasite"/>
        </authorList>
    </citation>
    <scope>IDENTIFICATION</scope>
</reference>
<feature type="binding site" evidence="4">
    <location>
        <position position="55"/>
    </location>
    <ligand>
        <name>ATP</name>
        <dbReference type="ChEBI" id="CHEBI:30616"/>
    </ligand>
</feature>
<protein>
    <recommendedName>
        <fullName evidence="1">non-specific serine/threonine protein kinase</fullName>
        <ecNumber evidence="1">2.7.11.1</ecNumber>
    </recommendedName>
</protein>
<dbReference type="InterPro" id="IPR000719">
    <property type="entry name" value="Prot_kinase_dom"/>
</dbReference>
<keyword evidence="2 4" id="KW-0547">Nucleotide-binding</keyword>
<sequence length="315" mass="35484">MNNQNAENPNAQPDLLNAGDVVADRFIVEEKIGQGSFGQIYRGNDKFSKRTVAVKVEPEQKGVLSGSPNDPRRLVIEQQVLLALREKKNIPEIYASGKTCGNCPYIVMQILGKNLTTLRKERKVPKFTASTAFRTGEQIAHALQYLHESRYIHRDIKPSNCCIGVPPFSGVIYLVDFGLCRKVSDAQGMWHVSLPKSIFKGTLRYASLNSIKTRRCGPSDDLIGWTYSIIELALSKLPWARSTPREMIRQKASITSEELCAQMPAPFLQAYKYALSLRPTQMPKHAFFNECLKQCIPLGVKPNDPYDWDICTYNV</sequence>
<evidence type="ECO:0000313" key="7">
    <source>
        <dbReference type="EMBL" id="VDN02093.1"/>
    </source>
</evidence>
<keyword evidence="5" id="KW-0723">Serine/threonine-protein kinase</keyword>
<name>A0A0N5CX22_THECL</name>
<dbReference type="OrthoDB" id="5979581at2759"/>
<proteinExistence type="inferred from homology"/>
<dbReference type="PROSITE" id="PS50011">
    <property type="entry name" value="PROTEIN_KINASE_DOM"/>
    <property type="match status" value="1"/>
</dbReference>
<keyword evidence="5" id="KW-0808">Transferase</keyword>
<evidence type="ECO:0000256" key="5">
    <source>
        <dbReference type="RuleBase" id="RU000304"/>
    </source>
</evidence>
<dbReference type="OMA" id="NCCIGVP"/>
<keyword evidence="8" id="KW-1185">Reference proteome</keyword>
<dbReference type="Gene3D" id="1.10.510.10">
    <property type="entry name" value="Transferase(Phosphotransferase) domain 1"/>
    <property type="match status" value="1"/>
</dbReference>
<dbReference type="Pfam" id="PF00069">
    <property type="entry name" value="Pkinase"/>
    <property type="match status" value="1"/>
</dbReference>
<evidence type="ECO:0000256" key="3">
    <source>
        <dbReference type="ARBA" id="ARBA00022840"/>
    </source>
</evidence>
<dbReference type="GO" id="GO:0005524">
    <property type="term" value="F:ATP binding"/>
    <property type="evidence" value="ECO:0007669"/>
    <property type="project" value="UniProtKB-UniRule"/>
</dbReference>
<feature type="domain" description="Protein kinase" evidence="6">
    <location>
        <begin position="26"/>
        <end position="288"/>
    </location>
</feature>
<evidence type="ECO:0000259" key="6">
    <source>
        <dbReference type="PROSITE" id="PS50011"/>
    </source>
</evidence>
<dbReference type="InterPro" id="IPR017441">
    <property type="entry name" value="Protein_kinase_ATP_BS"/>
</dbReference>
<dbReference type="PROSITE" id="PS00108">
    <property type="entry name" value="PROTEIN_KINASE_ST"/>
    <property type="match status" value="1"/>
</dbReference>
<keyword evidence="5" id="KW-0418">Kinase</keyword>
<reference evidence="7 8" key="2">
    <citation type="submission" date="2018-11" db="EMBL/GenBank/DDBJ databases">
        <authorList>
            <consortium name="Pathogen Informatics"/>
        </authorList>
    </citation>
    <scope>NUCLEOTIDE SEQUENCE [LARGE SCALE GENOMIC DNA]</scope>
</reference>
<dbReference type="GO" id="GO:0004674">
    <property type="term" value="F:protein serine/threonine kinase activity"/>
    <property type="evidence" value="ECO:0007669"/>
    <property type="project" value="UniProtKB-KW"/>
</dbReference>
<gene>
    <name evidence="7" type="ORF">TCLT_LOCUS4912</name>
</gene>
<dbReference type="SUPFAM" id="SSF56112">
    <property type="entry name" value="Protein kinase-like (PK-like)"/>
    <property type="match status" value="1"/>
</dbReference>
<dbReference type="WBParaSite" id="TCLT_0000492301-mRNA-1">
    <property type="protein sequence ID" value="TCLT_0000492301-mRNA-1"/>
    <property type="gene ID" value="TCLT_0000492301"/>
</dbReference>
<dbReference type="InterPro" id="IPR050235">
    <property type="entry name" value="CK1_Ser-Thr_kinase"/>
</dbReference>
<keyword evidence="3 4" id="KW-0067">ATP-binding</keyword>
<dbReference type="InterPro" id="IPR011009">
    <property type="entry name" value="Kinase-like_dom_sf"/>
</dbReference>
<evidence type="ECO:0000256" key="2">
    <source>
        <dbReference type="ARBA" id="ARBA00022741"/>
    </source>
</evidence>
<comment type="similarity">
    <text evidence="5">Belongs to the protein kinase superfamily.</text>
</comment>
<evidence type="ECO:0000256" key="1">
    <source>
        <dbReference type="ARBA" id="ARBA00012513"/>
    </source>
</evidence>
<evidence type="ECO:0000256" key="4">
    <source>
        <dbReference type="PROSITE-ProRule" id="PRU10141"/>
    </source>
</evidence>
<dbReference type="AlphaFoldDB" id="A0A0N5CX22"/>
<evidence type="ECO:0000313" key="8">
    <source>
        <dbReference type="Proteomes" id="UP000276776"/>
    </source>
</evidence>
<dbReference type="EC" id="2.7.11.1" evidence="1"/>
<dbReference type="PANTHER" id="PTHR11909">
    <property type="entry name" value="CASEIN KINASE-RELATED"/>
    <property type="match status" value="1"/>
</dbReference>
<dbReference type="STRING" id="103827.A0A0N5CX22"/>